<dbReference type="GO" id="GO:0005739">
    <property type="term" value="C:mitochondrion"/>
    <property type="evidence" value="ECO:0007669"/>
    <property type="project" value="TreeGrafter"/>
</dbReference>
<dbReference type="PANTHER" id="PTHR12553">
    <property type="entry name" value="ZINC PHOSPHODIESTERASE ELAC PROTEIN 2"/>
    <property type="match status" value="1"/>
</dbReference>
<keyword evidence="4" id="KW-0479">Metal-binding</keyword>
<dbReference type="OrthoDB" id="1513036at2759"/>
<keyword evidence="7" id="KW-0862">Zinc</keyword>
<evidence type="ECO:0000256" key="7">
    <source>
        <dbReference type="ARBA" id="ARBA00022833"/>
    </source>
</evidence>
<comment type="cofactor">
    <cofactor evidence="1">
        <name>Zn(2+)</name>
        <dbReference type="ChEBI" id="CHEBI:29105"/>
    </cofactor>
</comment>
<evidence type="ECO:0000256" key="6">
    <source>
        <dbReference type="ARBA" id="ARBA00022801"/>
    </source>
</evidence>
<sequence length="117" mass="12760">MRMFIPNAVMILTHSFGPTPNADEGTLALENFTNPIILIDDEVVNIFAILLRPSCSGSSHLAPASINLKPGDISVIYICELSEIKGKFDPGKAKALGLNPRPNYLKLQLRNSVMSDH</sequence>
<name>A0A7J7LLS2_9MAGN</name>
<keyword evidence="5" id="KW-0255">Endonuclease</keyword>
<evidence type="ECO:0000256" key="1">
    <source>
        <dbReference type="ARBA" id="ARBA00001947"/>
    </source>
</evidence>
<proteinExistence type="predicted"/>
<evidence type="ECO:0000313" key="9">
    <source>
        <dbReference type="Proteomes" id="UP000541444"/>
    </source>
</evidence>
<evidence type="ECO:0000256" key="3">
    <source>
        <dbReference type="ARBA" id="ARBA00022722"/>
    </source>
</evidence>
<dbReference type="EMBL" id="JACGCM010002205">
    <property type="protein sequence ID" value="KAF6143488.1"/>
    <property type="molecule type" value="Genomic_DNA"/>
</dbReference>
<keyword evidence="6" id="KW-0378">Hydrolase</keyword>
<protein>
    <submittedName>
        <fullName evidence="8">Uncharacterized protein</fullName>
    </submittedName>
</protein>
<comment type="caution">
    <text evidence="8">The sequence shown here is derived from an EMBL/GenBank/DDBJ whole genome shotgun (WGS) entry which is preliminary data.</text>
</comment>
<dbReference type="GO" id="GO:0042781">
    <property type="term" value="F:3'-tRNA processing endoribonuclease activity"/>
    <property type="evidence" value="ECO:0007669"/>
    <property type="project" value="InterPro"/>
</dbReference>
<evidence type="ECO:0000256" key="4">
    <source>
        <dbReference type="ARBA" id="ARBA00022723"/>
    </source>
</evidence>
<organism evidence="8 9">
    <name type="scientific">Kingdonia uniflora</name>
    <dbReference type="NCBI Taxonomy" id="39325"/>
    <lineage>
        <taxon>Eukaryota</taxon>
        <taxon>Viridiplantae</taxon>
        <taxon>Streptophyta</taxon>
        <taxon>Embryophyta</taxon>
        <taxon>Tracheophyta</taxon>
        <taxon>Spermatophyta</taxon>
        <taxon>Magnoliopsida</taxon>
        <taxon>Ranunculales</taxon>
        <taxon>Circaeasteraceae</taxon>
        <taxon>Kingdonia</taxon>
    </lineage>
</organism>
<dbReference type="AlphaFoldDB" id="A0A7J7LLS2"/>
<dbReference type="Proteomes" id="UP000541444">
    <property type="component" value="Unassembled WGS sequence"/>
</dbReference>
<dbReference type="InterPro" id="IPR047151">
    <property type="entry name" value="RNZ2-like"/>
</dbReference>
<dbReference type="GO" id="GO:0046872">
    <property type="term" value="F:metal ion binding"/>
    <property type="evidence" value="ECO:0007669"/>
    <property type="project" value="UniProtKB-KW"/>
</dbReference>
<gene>
    <name evidence="8" type="ORF">GIB67_029657</name>
</gene>
<keyword evidence="2" id="KW-0819">tRNA processing</keyword>
<reference evidence="8 9" key="1">
    <citation type="journal article" date="2020" name="IScience">
        <title>Genome Sequencing of the Endangered Kingdonia uniflora (Circaeasteraceae, Ranunculales) Reveals Potential Mechanisms of Evolutionary Specialization.</title>
        <authorList>
            <person name="Sun Y."/>
            <person name="Deng T."/>
            <person name="Zhang A."/>
            <person name="Moore M.J."/>
            <person name="Landis J.B."/>
            <person name="Lin N."/>
            <person name="Zhang H."/>
            <person name="Zhang X."/>
            <person name="Huang J."/>
            <person name="Zhang X."/>
            <person name="Sun H."/>
            <person name="Wang H."/>
        </authorList>
    </citation>
    <scope>NUCLEOTIDE SEQUENCE [LARGE SCALE GENOMIC DNA]</scope>
    <source>
        <strain evidence="8">TB1705</strain>
        <tissue evidence="8">Leaf</tissue>
    </source>
</reference>
<evidence type="ECO:0000313" key="8">
    <source>
        <dbReference type="EMBL" id="KAF6143488.1"/>
    </source>
</evidence>
<dbReference type="GO" id="GO:1990180">
    <property type="term" value="P:mitochondrial tRNA 3'-end processing"/>
    <property type="evidence" value="ECO:0007669"/>
    <property type="project" value="TreeGrafter"/>
</dbReference>
<dbReference type="PANTHER" id="PTHR12553:SF49">
    <property type="entry name" value="ZINC PHOSPHODIESTERASE ELAC PROTEIN 2"/>
    <property type="match status" value="1"/>
</dbReference>
<evidence type="ECO:0000256" key="2">
    <source>
        <dbReference type="ARBA" id="ARBA00022694"/>
    </source>
</evidence>
<keyword evidence="9" id="KW-1185">Reference proteome</keyword>
<keyword evidence="3" id="KW-0540">Nuclease</keyword>
<accession>A0A7J7LLS2</accession>
<evidence type="ECO:0000256" key="5">
    <source>
        <dbReference type="ARBA" id="ARBA00022759"/>
    </source>
</evidence>